<name>A0A5B8MQR8_9CHLO</name>
<proteinExistence type="inferred from homology"/>
<dbReference type="PANTHER" id="PTHR32470:SF2">
    <property type="entry name" value="NADH DEHYDROGENASE [UBIQUINONE] 1 ALPHA SUBCOMPLEX ASSEMBLY FACTOR 2"/>
    <property type="match status" value="1"/>
</dbReference>
<evidence type="ECO:0000256" key="1">
    <source>
        <dbReference type="ARBA" id="ARBA00007355"/>
    </source>
</evidence>
<dbReference type="AlphaFoldDB" id="A0A5B8MQR8"/>
<dbReference type="PANTHER" id="PTHR32470">
    <property type="entry name" value="ADH DEHYDROGENASE [UBIQUINONE] 1 ALPHA SUBCOMPLEX ASSEMBLY FACTOR 2"/>
    <property type="match status" value="1"/>
</dbReference>
<keyword evidence="5" id="KW-1185">Reference proteome</keyword>
<feature type="region of interest" description="Disordered" evidence="2">
    <location>
        <begin position="121"/>
        <end position="161"/>
    </location>
</feature>
<comment type="similarity">
    <text evidence="1">Belongs to the complex I NDUFA12 subunit family.</text>
</comment>
<accession>A0A5B8MQR8</accession>
<dbReference type="GO" id="GO:0045271">
    <property type="term" value="C:respiratory chain complex I"/>
    <property type="evidence" value="ECO:0007669"/>
    <property type="project" value="InterPro"/>
</dbReference>
<reference evidence="4 5" key="1">
    <citation type="submission" date="2018-07" db="EMBL/GenBank/DDBJ databases">
        <title>The complete nuclear genome of the prasinophyte Chloropicon primus (CCMP1205).</title>
        <authorList>
            <person name="Pombert J.-F."/>
            <person name="Otis C."/>
            <person name="Turmel M."/>
            <person name="Lemieux C."/>
        </authorList>
    </citation>
    <scope>NUCLEOTIDE SEQUENCE [LARGE SCALE GENOMIC DNA]</scope>
    <source>
        <strain evidence="4 5">CCMP1205</strain>
    </source>
</reference>
<dbReference type="STRING" id="1764295.A0A5B8MQR8"/>
<evidence type="ECO:0000313" key="3">
    <source>
        <dbReference type="EMBL" id="CAD9714012.1"/>
    </source>
</evidence>
<dbReference type="Pfam" id="PF05071">
    <property type="entry name" value="NDUFA12"/>
    <property type="match status" value="1"/>
</dbReference>
<dbReference type="InterPro" id="IPR052618">
    <property type="entry name" value="ComplexI_NDUFA12"/>
</dbReference>
<evidence type="ECO:0000313" key="5">
    <source>
        <dbReference type="Proteomes" id="UP000316726"/>
    </source>
</evidence>
<dbReference type="OrthoDB" id="274641at2759"/>
<dbReference type="GO" id="GO:0032981">
    <property type="term" value="P:mitochondrial respiratory chain complex I assembly"/>
    <property type="evidence" value="ECO:0007669"/>
    <property type="project" value="TreeGrafter"/>
</dbReference>
<dbReference type="EMBL" id="CP031041">
    <property type="protein sequence ID" value="QDZ22753.1"/>
    <property type="molecule type" value="Genomic_DNA"/>
</dbReference>
<organism evidence="4 5">
    <name type="scientific">Chloropicon primus</name>
    <dbReference type="NCBI Taxonomy" id="1764295"/>
    <lineage>
        <taxon>Eukaryota</taxon>
        <taxon>Viridiplantae</taxon>
        <taxon>Chlorophyta</taxon>
        <taxon>Chloropicophyceae</taxon>
        <taxon>Chloropicales</taxon>
        <taxon>Chloropicaceae</taxon>
        <taxon>Chloropicon</taxon>
    </lineage>
</organism>
<evidence type="ECO:0000313" key="4">
    <source>
        <dbReference type="EMBL" id="QDZ22753.1"/>
    </source>
</evidence>
<reference evidence="3" key="2">
    <citation type="submission" date="2021-01" db="EMBL/GenBank/DDBJ databases">
        <authorList>
            <person name="Corre E."/>
            <person name="Pelletier E."/>
            <person name="Niang G."/>
            <person name="Scheremetjew M."/>
            <person name="Finn R."/>
            <person name="Kale V."/>
            <person name="Holt S."/>
            <person name="Cochrane G."/>
            <person name="Meng A."/>
            <person name="Brown T."/>
            <person name="Cohen L."/>
        </authorList>
    </citation>
    <scope>NUCLEOTIDE SEQUENCE</scope>
    <source>
        <strain evidence="3">CCMP1205</strain>
    </source>
</reference>
<protein>
    <submittedName>
        <fullName evidence="4">Uncharacterized protein</fullName>
    </submittedName>
</protein>
<sequence length="161" mass="18991">MTLSKWFGSGVRLTKRLGGLQQRLSIALTRGEFVGQDELGNQYFRKMEWDPDLGIEKEQRWMKSPRGYNHVYNYDPNRTPVEWTGWLRGSRPDPPTEQEIQRNASYRHQVNLQVQQLKQKELRRQRIQEEENDAEEEGDDGETLTLGEPGENVQYWKPGEK</sequence>
<feature type="compositionally biased region" description="Acidic residues" evidence="2">
    <location>
        <begin position="130"/>
        <end position="142"/>
    </location>
</feature>
<gene>
    <name evidence="4" type="ORF">A3770_08p52710</name>
    <name evidence="3" type="ORF">CPRI1469_LOCUS2864</name>
</gene>
<dbReference type="GO" id="GO:0005739">
    <property type="term" value="C:mitochondrion"/>
    <property type="evidence" value="ECO:0007669"/>
    <property type="project" value="TreeGrafter"/>
</dbReference>
<dbReference type="EMBL" id="HBHL01004470">
    <property type="protein sequence ID" value="CAD9714012.1"/>
    <property type="molecule type" value="Transcribed_RNA"/>
</dbReference>
<dbReference type="Proteomes" id="UP000316726">
    <property type="component" value="Chromosome 8"/>
</dbReference>
<dbReference type="InterPro" id="IPR007763">
    <property type="entry name" value="NDUFA12"/>
</dbReference>
<evidence type="ECO:0000256" key="2">
    <source>
        <dbReference type="SAM" id="MobiDB-lite"/>
    </source>
</evidence>